<keyword evidence="2" id="KW-0186">Copper</keyword>
<feature type="domain" description="Blue (type 1) copper" evidence="4">
    <location>
        <begin position="38"/>
        <end position="122"/>
    </location>
</feature>
<gene>
    <name evidence="5" type="ORF">E6H00_05165</name>
</gene>
<feature type="signal peptide" evidence="3">
    <location>
        <begin position="1"/>
        <end position="24"/>
    </location>
</feature>
<dbReference type="Pfam" id="PF00127">
    <property type="entry name" value="Copper-bind"/>
    <property type="match status" value="1"/>
</dbReference>
<proteinExistence type="predicted"/>
<evidence type="ECO:0000256" key="1">
    <source>
        <dbReference type="ARBA" id="ARBA00022723"/>
    </source>
</evidence>
<dbReference type="AlphaFoldDB" id="A0A537K5L9"/>
<reference evidence="5 6" key="1">
    <citation type="journal article" date="2019" name="Nat. Microbiol.">
        <title>Mediterranean grassland soil C-N compound turnover is dependent on rainfall and depth, and is mediated by genomically divergent microorganisms.</title>
        <authorList>
            <person name="Diamond S."/>
            <person name="Andeer P.F."/>
            <person name="Li Z."/>
            <person name="Crits-Christoph A."/>
            <person name="Burstein D."/>
            <person name="Anantharaman K."/>
            <person name="Lane K.R."/>
            <person name="Thomas B.C."/>
            <person name="Pan C."/>
            <person name="Northen T.R."/>
            <person name="Banfield J.F."/>
        </authorList>
    </citation>
    <scope>NUCLEOTIDE SEQUENCE [LARGE SCALE GENOMIC DNA]</scope>
    <source>
        <strain evidence="5">NP_3</strain>
    </source>
</reference>
<dbReference type="Proteomes" id="UP000318509">
    <property type="component" value="Unassembled WGS sequence"/>
</dbReference>
<comment type="caution">
    <text evidence="5">The sequence shown here is derived from an EMBL/GenBank/DDBJ whole genome shotgun (WGS) entry which is preliminary data.</text>
</comment>
<dbReference type="SUPFAM" id="SSF49503">
    <property type="entry name" value="Cupredoxins"/>
    <property type="match status" value="1"/>
</dbReference>
<evidence type="ECO:0000259" key="4">
    <source>
        <dbReference type="Pfam" id="PF00127"/>
    </source>
</evidence>
<dbReference type="InterPro" id="IPR008972">
    <property type="entry name" value="Cupredoxin"/>
</dbReference>
<feature type="chain" id="PRO_5021824827" description="Blue (type 1) copper domain-containing protein" evidence="3">
    <location>
        <begin position="25"/>
        <end position="124"/>
    </location>
</feature>
<dbReference type="PROSITE" id="PS00079">
    <property type="entry name" value="MULTICOPPER_OXIDASE1"/>
    <property type="match status" value="1"/>
</dbReference>
<keyword evidence="3" id="KW-0732">Signal</keyword>
<organism evidence="5 6">
    <name type="scientific">Candidatus Segetimicrobium genomatis</name>
    <dbReference type="NCBI Taxonomy" id="2569760"/>
    <lineage>
        <taxon>Bacteria</taxon>
        <taxon>Bacillati</taxon>
        <taxon>Candidatus Sysuimicrobiota</taxon>
        <taxon>Candidatus Sysuimicrobiia</taxon>
        <taxon>Candidatus Sysuimicrobiales</taxon>
        <taxon>Candidatus Segetimicrobiaceae</taxon>
        <taxon>Candidatus Segetimicrobium</taxon>
    </lineage>
</organism>
<evidence type="ECO:0000313" key="5">
    <source>
        <dbReference type="EMBL" id="TMI91073.1"/>
    </source>
</evidence>
<evidence type="ECO:0000256" key="2">
    <source>
        <dbReference type="ARBA" id="ARBA00023008"/>
    </source>
</evidence>
<dbReference type="GO" id="GO:0005507">
    <property type="term" value="F:copper ion binding"/>
    <property type="evidence" value="ECO:0007669"/>
    <property type="project" value="InterPro"/>
</dbReference>
<sequence length="124" mass="12668">MTRRIAVTVPLVALLAAGAFLSLARSGAGAPPSVGLIEKEFLFTPKDVVVGTGGIAFVVDNEGAIEHNFVLEAPGGKTVVQIAAIEPGQTARVTATLPSGIYTIYCSLPGHRDAGMVATLRVGP</sequence>
<dbReference type="InterPro" id="IPR033138">
    <property type="entry name" value="Cu_oxidase_CS"/>
</dbReference>
<dbReference type="GO" id="GO:0009055">
    <property type="term" value="F:electron transfer activity"/>
    <property type="evidence" value="ECO:0007669"/>
    <property type="project" value="InterPro"/>
</dbReference>
<accession>A0A537K5L9</accession>
<name>A0A537K5L9_9BACT</name>
<keyword evidence="1" id="KW-0479">Metal-binding</keyword>
<dbReference type="InterPro" id="IPR000923">
    <property type="entry name" value="BlueCu_1"/>
</dbReference>
<evidence type="ECO:0000313" key="6">
    <source>
        <dbReference type="Proteomes" id="UP000318509"/>
    </source>
</evidence>
<evidence type="ECO:0000256" key="3">
    <source>
        <dbReference type="SAM" id="SignalP"/>
    </source>
</evidence>
<dbReference type="Gene3D" id="2.60.40.420">
    <property type="entry name" value="Cupredoxins - blue copper proteins"/>
    <property type="match status" value="1"/>
</dbReference>
<dbReference type="EMBL" id="VBAK01000105">
    <property type="protein sequence ID" value="TMI91073.1"/>
    <property type="molecule type" value="Genomic_DNA"/>
</dbReference>
<protein>
    <recommendedName>
        <fullName evidence="4">Blue (type 1) copper domain-containing protein</fullName>
    </recommendedName>
</protein>